<proteinExistence type="predicted"/>
<reference evidence="2" key="1">
    <citation type="submission" date="2024-07" db="EMBL/GenBank/DDBJ databases">
        <authorList>
            <person name="Kim Y.J."/>
            <person name="Jeong J.Y."/>
        </authorList>
    </citation>
    <scope>NUCLEOTIDE SEQUENCE</scope>
    <source>
        <strain evidence="2">GIHE-MW2</strain>
    </source>
</reference>
<protein>
    <submittedName>
        <fullName evidence="2">Uncharacterized protein</fullName>
    </submittedName>
</protein>
<feature type="region of interest" description="Disordered" evidence="1">
    <location>
        <begin position="14"/>
        <end position="50"/>
    </location>
</feature>
<dbReference type="AlphaFoldDB" id="A0AAU8JCH3"/>
<name>A0AAU8JCH3_9CYAN</name>
<organism evidence="2">
    <name type="scientific">Planktothricoides raciborskii GIHE-MW2</name>
    <dbReference type="NCBI Taxonomy" id="2792601"/>
    <lineage>
        <taxon>Bacteria</taxon>
        <taxon>Bacillati</taxon>
        <taxon>Cyanobacteriota</taxon>
        <taxon>Cyanophyceae</taxon>
        <taxon>Oscillatoriophycideae</taxon>
        <taxon>Oscillatoriales</taxon>
        <taxon>Oscillatoriaceae</taxon>
        <taxon>Planktothricoides</taxon>
    </lineage>
</organism>
<gene>
    <name evidence="2" type="ORF">ABWT76_004575</name>
</gene>
<sequence length="50" mass="5659">MPQQIRFVRKFYHQQIQPANSTSQLNQPTQPANSTSQLNQPTQPANSAVH</sequence>
<dbReference type="EMBL" id="CP159837">
    <property type="protein sequence ID" value="XCM35864.1"/>
    <property type="molecule type" value="Genomic_DNA"/>
</dbReference>
<evidence type="ECO:0000256" key="1">
    <source>
        <dbReference type="SAM" id="MobiDB-lite"/>
    </source>
</evidence>
<evidence type="ECO:0000313" key="2">
    <source>
        <dbReference type="EMBL" id="XCM35864.1"/>
    </source>
</evidence>
<dbReference type="RefSeq" id="WP_156331687.1">
    <property type="nucleotide sequence ID" value="NZ_CP159837.1"/>
</dbReference>
<accession>A0AAU8JCH3</accession>